<dbReference type="InterPro" id="IPR025668">
    <property type="entry name" value="Tnp_DDE_dom"/>
</dbReference>
<proteinExistence type="predicted"/>
<evidence type="ECO:0000313" key="2">
    <source>
        <dbReference type="EMBL" id="MDQ0513300.1"/>
    </source>
</evidence>
<dbReference type="EMBL" id="JAUSVR010000026">
    <property type="protein sequence ID" value="MDQ0513300.1"/>
    <property type="molecule type" value="Genomic_DNA"/>
</dbReference>
<dbReference type="PANTHER" id="PTHR30007">
    <property type="entry name" value="PHP DOMAIN PROTEIN"/>
    <property type="match status" value="1"/>
</dbReference>
<sequence>MNRDHFGSRMRNARGSHRICRRIRAASPASMTAARHRPGPEIRRPIAFLLTGGEVADCTARSALLKQMPAARILHGDKGYDSNAIRRQVEESGAMPNIPPKANRRWQNCFSPVLYRNRNAIDRMFCGLKNFRRVATPYDRCAHNFFRGIGIAATVIFWP</sequence>
<feature type="domain" description="Transposase DDE" evidence="1">
    <location>
        <begin position="74"/>
        <end position="156"/>
    </location>
</feature>
<comment type="caution">
    <text evidence="2">The sequence shown here is derived from an EMBL/GenBank/DDBJ whole genome shotgun (WGS) entry which is preliminary data.</text>
</comment>
<protein>
    <submittedName>
        <fullName evidence="2">Transposase</fullName>
    </submittedName>
</protein>
<evidence type="ECO:0000313" key="3">
    <source>
        <dbReference type="Proteomes" id="UP001235094"/>
    </source>
</evidence>
<dbReference type="Proteomes" id="UP001235094">
    <property type="component" value="Unassembled WGS sequence"/>
</dbReference>
<accession>A0ABU0LXH4</accession>
<gene>
    <name evidence="2" type="ORF">QOZ99_004219</name>
</gene>
<reference evidence="2 3" key="1">
    <citation type="submission" date="2023-07" db="EMBL/GenBank/DDBJ databases">
        <title>Genomic Encyclopedia of Type Strains, Phase IV (KMG-IV): sequencing the most valuable type-strain genomes for metagenomic binning, comparative biology and taxonomic classification.</title>
        <authorList>
            <person name="Goeker M."/>
        </authorList>
    </citation>
    <scope>NUCLEOTIDE SEQUENCE [LARGE SCALE GENOMIC DNA]</scope>
    <source>
        <strain evidence="2 3">DSM 15561</strain>
    </source>
</reference>
<name>A0ABU0LXH4_9HYPH</name>
<dbReference type="Pfam" id="PF13586">
    <property type="entry name" value="DDE_Tnp_1_2"/>
    <property type="match status" value="1"/>
</dbReference>
<keyword evidence="3" id="KW-1185">Reference proteome</keyword>
<organism evidence="2 3">
    <name type="scientific">Ancylobacter amanitiformis</name>
    <dbReference type="NCBI Taxonomy" id="217069"/>
    <lineage>
        <taxon>Bacteria</taxon>
        <taxon>Pseudomonadati</taxon>
        <taxon>Pseudomonadota</taxon>
        <taxon>Alphaproteobacteria</taxon>
        <taxon>Hyphomicrobiales</taxon>
        <taxon>Xanthobacteraceae</taxon>
        <taxon>Ancylobacter</taxon>
    </lineage>
</organism>
<dbReference type="PANTHER" id="PTHR30007:SF1">
    <property type="entry name" value="BLR1914 PROTEIN"/>
    <property type="match status" value="1"/>
</dbReference>
<evidence type="ECO:0000259" key="1">
    <source>
        <dbReference type="Pfam" id="PF13586"/>
    </source>
</evidence>